<accession>A0A5S4VJ19</accession>
<protein>
    <recommendedName>
        <fullName evidence="2">DUF7144 domain-containing protein</fullName>
    </recommendedName>
</protein>
<dbReference type="InterPro" id="IPR055568">
    <property type="entry name" value="DUF7144"/>
</dbReference>
<keyword evidence="4" id="KW-1185">Reference proteome</keyword>
<dbReference type="RefSeq" id="WP_148733588.1">
    <property type="nucleotide sequence ID" value="NZ_VSSB01000001.1"/>
</dbReference>
<dbReference type="Pfam" id="PF23636">
    <property type="entry name" value="DUF7144"/>
    <property type="match status" value="1"/>
</dbReference>
<name>A0A5S4VJ19_9MICO</name>
<evidence type="ECO:0000259" key="2">
    <source>
        <dbReference type="Pfam" id="PF23636"/>
    </source>
</evidence>
<evidence type="ECO:0000313" key="3">
    <source>
        <dbReference type="EMBL" id="TYL54125.1"/>
    </source>
</evidence>
<keyword evidence="1" id="KW-0812">Transmembrane</keyword>
<dbReference type="EMBL" id="VSSB01000001">
    <property type="protein sequence ID" value="TYL54125.1"/>
    <property type="molecule type" value="Genomic_DNA"/>
</dbReference>
<reference evidence="3 4" key="1">
    <citation type="submission" date="2019-08" db="EMBL/GenBank/DDBJ databases">
        <authorList>
            <person name="Hu J."/>
        </authorList>
    </citation>
    <scope>NUCLEOTIDE SEQUENCE [LARGE SCALE GENOMIC DNA]</scope>
    <source>
        <strain evidence="3 4">NEAU-184</strain>
    </source>
</reference>
<keyword evidence="1" id="KW-0472">Membrane</keyword>
<organism evidence="3 4">
    <name type="scientific">Agromyces mariniharenae</name>
    <dbReference type="NCBI Taxonomy" id="2604423"/>
    <lineage>
        <taxon>Bacteria</taxon>
        <taxon>Bacillati</taxon>
        <taxon>Actinomycetota</taxon>
        <taxon>Actinomycetes</taxon>
        <taxon>Micrococcales</taxon>
        <taxon>Microbacteriaceae</taxon>
        <taxon>Agromyces</taxon>
    </lineage>
</organism>
<feature type="transmembrane region" description="Helical" evidence="1">
    <location>
        <begin position="12"/>
        <end position="37"/>
    </location>
</feature>
<feature type="domain" description="DUF7144" evidence="2">
    <location>
        <begin position="13"/>
        <end position="122"/>
    </location>
</feature>
<gene>
    <name evidence="3" type="ORF">FYC51_11100</name>
</gene>
<keyword evidence="1" id="KW-1133">Transmembrane helix</keyword>
<proteinExistence type="predicted"/>
<feature type="transmembrane region" description="Helical" evidence="1">
    <location>
        <begin position="107"/>
        <end position="125"/>
    </location>
</feature>
<evidence type="ECO:0000313" key="4">
    <source>
        <dbReference type="Proteomes" id="UP000325243"/>
    </source>
</evidence>
<comment type="caution">
    <text evidence="3">The sequence shown here is derived from an EMBL/GenBank/DDBJ whole genome shotgun (WGS) entry which is preliminary data.</text>
</comment>
<evidence type="ECO:0000256" key="1">
    <source>
        <dbReference type="SAM" id="Phobius"/>
    </source>
</evidence>
<feature type="transmembrane region" description="Helical" evidence="1">
    <location>
        <begin position="82"/>
        <end position="101"/>
    </location>
</feature>
<feature type="transmembrane region" description="Helical" evidence="1">
    <location>
        <begin position="49"/>
        <end position="75"/>
    </location>
</feature>
<sequence>MSDQFATKRPLGVTIVAALSIIAGIIDVIAGIMLLAVQADPEVVERMGGSGLVVTAAIISLLLGAAMIIIAFGLLRGNATARIAATVLQVFSLAQSIWLAVVNPALLPSEILSALLAIALLFLLWSGEASRYFRGLAPDEPTA</sequence>
<dbReference type="AlphaFoldDB" id="A0A5S4VJ19"/>
<dbReference type="Proteomes" id="UP000325243">
    <property type="component" value="Unassembled WGS sequence"/>
</dbReference>